<dbReference type="PIRSF" id="PIRSF011789">
    <property type="entry name" value="tRNA_splic_SEN2"/>
    <property type="match status" value="1"/>
</dbReference>
<dbReference type="OrthoDB" id="10249562at2759"/>
<dbReference type="NCBIfam" id="TIGR00324">
    <property type="entry name" value="endA"/>
    <property type="match status" value="1"/>
</dbReference>
<name>A0A9N9MIY8_9CUCU</name>
<dbReference type="InterPro" id="IPR036167">
    <property type="entry name" value="tRNA_intron_Endo_cat-like_sf"/>
</dbReference>
<evidence type="ECO:0000313" key="7">
    <source>
        <dbReference type="EMBL" id="CAG9761258.1"/>
    </source>
</evidence>
<evidence type="ECO:0000256" key="1">
    <source>
        <dbReference type="ARBA" id="ARBA00008078"/>
    </source>
</evidence>
<gene>
    <name evidence="7" type="ORF">CEUTPL_LOCUS1964</name>
</gene>
<dbReference type="InterPro" id="IPR011856">
    <property type="entry name" value="tRNA_endonuc-like_dom_sf"/>
</dbReference>
<comment type="function">
    <text evidence="4">Constitutes one of the two catalytic subunit of the tRNA-splicing endonuclease complex, a complex responsible for identification and cleavage of the splice sites in pre-tRNA. It cleaves pre-tRNA at the 5'- and 3'-splice sites to release the intron. The products are an intron and two tRNA half-molecules bearing 2',3'-cyclic phosphate and 5'-OH termini. There are no conserved sequences at the splice sites, but the intron is invariably located at the same site in the gene, placing the splice sites an invariant distance from the constant structural features of the tRNA body.</text>
</comment>
<dbReference type="InterPro" id="IPR006677">
    <property type="entry name" value="tRNA_intron_Endonuc_cat-like"/>
</dbReference>
<dbReference type="SUPFAM" id="SSF53032">
    <property type="entry name" value="tRNA-intron endonuclease catalytic domain-like"/>
    <property type="match status" value="1"/>
</dbReference>
<dbReference type="CDD" id="cd22363">
    <property type="entry name" value="tRNA-intron_lyase_C"/>
    <property type="match status" value="1"/>
</dbReference>
<evidence type="ECO:0000256" key="5">
    <source>
        <dbReference type="PIRSR" id="PIRSR011789-1"/>
    </source>
</evidence>
<evidence type="ECO:0000256" key="4">
    <source>
        <dbReference type="PIRNR" id="PIRNR011789"/>
    </source>
</evidence>
<dbReference type="Gene3D" id="3.40.1350.10">
    <property type="match status" value="1"/>
</dbReference>
<dbReference type="EC" id="4.6.1.16" evidence="4"/>
<keyword evidence="2 4" id="KW-0819">tRNA processing</keyword>
<organism evidence="7 8">
    <name type="scientific">Ceutorhynchus assimilis</name>
    <name type="common">cabbage seed weevil</name>
    <dbReference type="NCBI Taxonomy" id="467358"/>
    <lineage>
        <taxon>Eukaryota</taxon>
        <taxon>Metazoa</taxon>
        <taxon>Ecdysozoa</taxon>
        <taxon>Arthropoda</taxon>
        <taxon>Hexapoda</taxon>
        <taxon>Insecta</taxon>
        <taxon>Pterygota</taxon>
        <taxon>Neoptera</taxon>
        <taxon>Endopterygota</taxon>
        <taxon>Coleoptera</taxon>
        <taxon>Polyphaga</taxon>
        <taxon>Cucujiformia</taxon>
        <taxon>Curculionidae</taxon>
        <taxon>Ceutorhynchinae</taxon>
        <taxon>Ceutorhynchus</taxon>
    </lineage>
</organism>
<sequence>MELTEPRPKKHCKLPTNLPLPVIYRKDGNLKKFSAHFNGFSVILDNLDDMKTIVSMGYFGKANFSRSYPQFTQNQPKIIRQRQFVTRKQFTGNQPNKVITVPDSDSENDDYFTNLQPKYEIDCSGLSETVWLSLEEAFFLASAVKCLDVSCSDGKLLDCDQLWALFQETDSFFVRNYVVYFYYRAKNWVVKPGIKFGGDFMLYKQGPPFYHSSYIIIIEVIDSINGERNSILTNRCMDNRSVLGLNRLCETAGKELVICRVKWPNNQISYENFSNIEIQEILVKRWIASHHQEQEVI</sequence>
<evidence type="ECO:0000313" key="8">
    <source>
        <dbReference type="Proteomes" id="UP001152799"/>
    </source>
</evidence>
<dbReference type="GO" id="GO:0000213">
    <property type="term" value="F:tRNA-intron lyase activity"/>
    <property type="evidence" value="ECO:0007669"/>
    <property type="project" value="UniProtKB-UniRule"/>
</dbReference>
<reference evidence="7" key="1">
    <citation type="submission" date="2022-01" db="EMBL/GenBank/DDBJ databases">
        <authorList>
            <person name="King R."/>
        </authorList>
    </citation>
    <scope>NUCLEOTIDE SEQUENCE</scope>
</reference>
<dbReference type="PANTHER" id="PTHR21227:SF0">
    <property type="entry name" value="TRNA-SPLICING ENDONUCLEASE SUBUNIT SEN2"/>
    <property type="match status" value="1"/>
</dbReference>
<evidence type="ECO:0000259" key="6">
    <source>
        <dbReference type="Pfam" id="PF01974"/>
    </source>
</evidence>
<dbReference type="Pfam" id="PF01974">
    <property type="entry name" value="tRNA_int_endo"/>
    <property type="match status" value="1"/>
</dbReference>
<dbReference type="PANTHER" id="PTHR21227">
    <property type="entry name" value="TRNA-SPLICING ENDONUCLEASE SUBUNIT SEN2"/>
    <property type="match status" value="1"/>
</dbReference>
<proteinExistence type="inferred from homology"/>
<protein>
    <recommendedName>
        <fullName evidence="4">tRNA-splicing endonuclease subunit Sen2</fullName>
        <ecNumber evidence="4">4.6.1.16</ecNumber>
    </recommendedName>
</protein>
<feature type="active site" evidence="5">
    <location>
        <position position="203"/>
    </location>
</feature>
<feature type="domain" description="tRNA intron endonuclease catalytic" evidence="6">
    <location>
        <begin position="173"/>
        <end position="261"/>
    </location>
</feature>
<comment type="similarity">
    <text evidence="1 4">Belongs to the tRNA-intron endonuclease family.</text>
</comment>
<dbReference type="InterPro" id="IPR006676">
    <property type="entry name" value="tRNA_splic"/>
</dbReference>
<dbReference type="GO" id="GO:0000379">
    <property type="term" value="P:tRNA-type intron splice site recognition and cleavage"/>
    <property type="evidence" value="ECO:0007669"/>
    <property type="project" value="TreeGrafter"/>
</dbReference>
<evidence type="ECO:0000256" key="2">
    <source>
        <dbReference type="ARBA" id="ARBA00022694"/>
    </source>
</evidence>
<dbReference type="InterPro" id="IPR016589">
    <property type="entry name" value="tRNA_splic_SEN2"/>
</dbReference>
<dbReference type="GO" id="GO:0000214">
    <property type="term" value="C:tRNA-intron endonuclease complex"/>
    <property type="evidence" value="ECO:0007669"/>
    <property type="project" value="UniProtKB-UniRule"/>
</dbReference>
<accession>A0A9N9MIY8</accession>
<keyword evidence="3 4" id="KW-0456">Lyase</keyword>
<evidence type="ECO:0000256" key="3">
    <source>
        <dbReference type="ARBA" id="ARBA00023239"/>
    </source>
</evidence>
<keyword evidence="8" id="KW-1185">Reference proteome</keyword>
<dbReference type="AlphaFoldDB" id="A0A9N9MIY8"/>
<dbReference type="Proteomes" id="UP001152799">
    <property type="component" value="Chromosome 10"/>
</dbReference>
<feature type="active site" evidence="5">
    <location>
        <position position="254"/>
    </location>
</feature>
<dbReference type="GO" id="GO:0005737">
    <property type="term" value="C:cytoplasm"/>
    <property type="evidence" value="ECO:0007669"/>
    <property type="project" value="TreeGrafter"/>
</dbReference>
<dbReference type="EMBL" id="OU892286">
    <property type="protein sequence ID" value="CAG9761258.1"/>
    <property type="molecule type" value="Genomic_DNA"/>
</dbReference>
<feature type="active site" evidence="5">
    <location>
        <position position="211"/>
    </location>
</feature>
<dbReference type="GO" id="GO:0003676">
    <property type="term" value="F:nucleic acid binding"/>
    <property type="evidence" value="ECO:0007669"/>
    <property type="project" value="InterPro"/>
</dbReference>